<comment type="caution">
    <text evidence="1">The sequence shown here is derived from an EMBL/GenBank/DDBJ whole genome shotgun (WGS) entry which is preliminary data.</text>
</comment>
<sequence length="304" mass="34550">MLMPDPDNERRPLPPVEFLNSIENKNQRTRYAVLLERLEPLAKLIGTIYPAPDGLLDQCLMVDARASTIKHSPATPQPFGKFSIAKMGVMWAYAHELFHFLRRHTLVEKHFGNEVSTKHALEYDADLCSVASLYRYVQSQNPTCNPLLLKRVVLMNLYWTLRMMIDGTTVNDFGGSQTHPYVAARLTDAVGKLAMLNDTQTPDPNFENPTTHLHCGKLMNILMPLELAYVKASENSQSGGVEFSIVAEFAQANMELRFTHHRHKRWDEISPLIEKFAKLPRSMVDNEKTIALVGDNFSLPPYRN</sequence>
<organism evidence="1 2">
    <name type="scientific">Methyloglobulus morosus KoM1</name>
    <dbReference type="NCBI Taxonomy" id="1116472"/>
    <lineage>
        <taxon>Bacteria</taxon>
        <taxon>Pseudomonadati</taxon>
        <taxon>Pseudomonadota</taxon>
        <taxon>Gammaproteobacteria</taxon>
        <taxon>Methylococcales</taxon>
        <taxon>Methylococcaceae</taxon>
        <taxon>Methyloglobulus</taxon>
    </lineage>
</organism>
<gene>
    <name evidence="1" type="ORF">MGMO_105c00660</name>
</gene>
<dbReference type="AlphaFoldDB" id="V5BDN1"/>
<evidence type="ECO:0000313" key="1">
    <source>
        <dbReference type="EMBL" id="ESS71410.1"/>
    </source>
</evidence>
<accession>V5BDN1</accession>
<keyword evidence="2" id="KW-1185">Reference proteome</keyword>
<protein>
    <submittedName>
        <fullName evidence="1">Uncharacterized protein</fullName>
    </submittedName>
</protein>
<dbReference type="eggNOG" id="ENOG502ZFMS">
    <property type="taxonomic scope" value="Bacteria"/>
</dbReference>
<reference evidence="1 2" key="1">
    <citation type="journal article" date="2013" name="Genome Announc.">
        <title>Draft Genome Sequence of the Methanotrophic Gammaproteobacterium Methyloglobulus morosus DSM 22980 Strain KoM1.</title>
        <authorList>
            <person name="Poehlein A."/>
            <person name="Deutzmann J.S."/>
            <person name="Daniel R."/>
            <person name="Simeonova D.D."/>
        </authorList>
    </citation>
    <scope>NUCLEOTIDE SEQUENCE [LARGE SCALE GENOMIC DNA]</scope>
    <source>
        <strain evidence="1 2">KoM1</strain>
    </source>
</reference>
<dbReference type="EMBL" id="AYLO01000100">
    <property type="protein sequence ID" value="ESS71410.1"/>
    <property type="molecule type" value="Genomic_DNA"/>
</dbReference>
<name>V5BDN1_9GAMM</name>
<evidence type="ECO:0000313" key="2">
    <source>
        <dbReference type="Proteomes" id="UP000017842"/>
    </source>
</evidence>
<proteinExistence type="predicted"/>
<dbReference type="Proteomes" id="UP000017842">
    <property type="component" value="Unassembled WGS sequence"/>
</dbReference>